<evidence type="ECO:0000313" key="1">
    <source>
        <dbReference type="EMBL" id="KSZ59692.1"/>
    </source>
</evidence>
<name>A0A0V9UNW0_9NOCA</name>
<sequence length="69" mass="7710">MIDVLPNSALLSDTKNHDEAFMFYSIAELKDQGWTVKQDSPAEEVTELSVADIEEKLGLQSGRLRGKKD</sequence>
<organism evidence="1 2">
    <name type="scientific">Rhodococcus pyridinivorans KG-16</name>
    <dbReference type="NCBI Taxonomy" id="1441730"/>
    <lineage>
        <taxon>Bacteria</taxon>
        <taxon>Bacillati</taxon>
        <taxon>Actinomycetota</taxon>
        <taxon>Actinomycetes</taxon>
        <taxon>Mycobacteriales</taxon>
        <taxon>Nocardiaceae</taxon>
        <taxon>Rhodococcus</taxon>
    </lineage>
</organism>
<accession>A0A0V9UNW0</accession>
<comment type="caution">
    <text evidence="1">The sequence shown here is derived from an EMBL/GenBank/DDBJ whole genome shotgun (WGS) entry which is preliminary data.</text>
</comment>
<proteinExistence type="predicted"/>
<reference evidence="2" key="1">
    <citation type="submission" date="2015-01" db="EMBL/GenBank/DDBJ databases">
        <title>Draft genome sequence of Rhodococcus pyridinivorans strain KG-16, a hydrocarbon-degrading bacterium.</title>
        <authorList>
            <person name="Aggarwal R.K."/>
            <person name="Dawar C."/>
        </authorList>
    </citation>
    <scope>NUCLEOTIDE SEQUENCE [LARGE SCALE GENOMIC DNA]</scope>
    <source>
        <strain evidence="2">KG-16</strain>
    </source>
</reference>
<dbReference type="PATRIC" id="fig|1441730.3.peg.1238"/>
<dbReference type="AlphaFoldDB" id="A0A0V9UNW0"/>
<dbReference type="EMBL" id="AZXY01000002">
    <property type="protein sequence ID" value="KSZ59692.1"/>
    <property type="molecule type" value="Genomic_DNA"/>
</dbReference>
<dbReference type="Proteomes" id="UP000053060">
    <property type="component" value="Unassembled WGS sequence"/>
</dbReference>
<gene>
    <name evidence="1" type="ORF">Z045_05865</name>
</gene>
<reference evidence="1 2" key="2">
    <citation type="journal article" date="2016" name="Genome Announc.">
        <title>Draft Genome Sequence of a Versatile Hydrocarbon-Degrading Bacterium, Rhodococcus pyridinivorans Strain KG-16, Collected from Oil Fields in India.</title>
        <authorList>
            <person name="Aggarwal R.K."/>
            <person name="Dawar C."/>
            <person name="Phanindranath R."/>
            <person name="Mutnuri L."/>
            <person name="Dayal A.M."/>
        </authorList>
    </citation>
    <scope>NUCLEOTIDE SEQUENCE [LARGE SCALE GENOMIC DNA]</scope>
    <source>
        <strain evidence="1 2">KG-16</strain>
    </source>
</reference>
<evidence type="ECO:0000313" key="2">
    <source>
        <dbReference type="Proteomes" id="UP000053060"/>
    </source>
</evidence>
<protein>
    <submittedName>
        <fullName evidence="1">Uncharacterized protein</fullName>
    </submittedName>
</protein>